<evidence type="ECO:0000313" key="3">
    <source>
        <dbReference type="Proteomes" id="UP001152300"/>
    </source>
</evidence>
<evidence type="ECO:0000313" key="2">
    <source>
        <dbReference type="EMBL" id="KAJ8070522.1"/>
    </source>
</evidence>
<reference evidence="2" key="1">
    <citation type="submission" date="2022-11" db="EMBL/GenBank/DDBJ databases">
        <title>Genome Resource of Sclerotinia nivalis Strain SnTB1, a Plant Pathogen Isolated from American Ginseng.</title>
        <authorList>
            <person name="Fan S."/>
        </authorList>
    </citation>
    <scope>NUCLEOTIDE SEQUENCE</scope>
    <source>
        <strain evidence="2">SnTB1</strain>
    </source>
</reference>
<gene>
    <name evidence="2" type="ORF">OCU04_000896</name>
</gene>
<comment type="caution">
    <text evidence="2">The sequence shown here is derived from an EMBL/GenBank/DDBJ whole genome shotgun (WGS) entry which is preliminary data.</text>
</comment>
<organism evidence="2 3">
    <name type="scientific">Sclerotinia nivalis</name>
    <dbReference type="NCBI Taxonomy" id="352851"/>
    <lineage>
        <taxon>Eukaryota</taxon>
        <taxon>Fungi</taxon>
        <taxon>Dikarya</taxon>
        <taxon>Ascomycota</taxon>
        <taxon>Pezizomycotina</taxon>
        <taxon>Leotiomycetes</taxon>
        <taxon>Helotiales</taxon>
        <taxon>Sclerotiniaceae</taxon>
        <taxon>Sclerotinia</taxon>
    </lineage>
</organism>
<evidence type="ECO:0000256" key="1">
    <source>
        <dbReference type="SAM" id="Coils"/>
    </source>
</evidence>
<proteinExistence type="predicted"/>
<protein>
    <submittedName>
        <fullName evidence="2">Uncharacterized protein</fullName>
    </submittedName>
</protein>
<sequence>MAFEALNLRLQELEQTLSSKDEEAKTEIKKSHISPKDIEFIAMSVAPEWPTTYNENLSLKDETESLRKVVENLESERKKSEGFHGFFDNEGRRIWRA</sequence>
<accession>A0A9X0AX20</accession>
<feature type="coiled-coil region" evidence="1">
    <location>
        <begin position="3"/>
        <end position="30"/>
    </location>
</feature>
<dbReference type="EMBL" id="JAPEIS010000001">
    <property type="protein sequence ID" value="KAJ8070522.1"/>
    <property type="molecule type" value="Genomic_DNA"/>
</dbReference>
<keyword evidence="1" id="KW-0175">Coiled coil</keyword>
<dbReference type="Proteomes" id="UP001152300">
    <property type="component" value="Unassembled WGS sequence"/>
</dbReference>
<name>A0A9X0AX20_9HELO</name>
<dbReference type="AlphaFoldDB" id="A0A9X0AX20"/>
<keyword evidence="3" id="KW-1185">Reference proteome</keyword>